<name>I0K6V1_9BACT</name>
<dbReference type="EMBL" id="HE796683">
    <property type="protein sequence ID" value="CCG99854.1"/>
    <property type="molecule type" value="Genomic_DNA"/>
</dbReference>
<reference evidence="1 2" key="1">
    <citation type="journal article" date="2012" name="J. Bacteriol.">
        <title>Genome Sequence of Fibrella aestuarina BUZ 2T, a Filamentous Marine Bacterium.</title>
        <authorList>
            <person name="Filippini M."/>
            <person name="Qi W."/>
            <person name="Blom J."/>
            <person name="Goesmann A."/>
            <person name="Smits T.H."/>
            <person name="Bagheri H.C."/>
        </authorList>
    </citation>
    <scope>NUCLEOTIDE SEQUENCE [LARGE SCALE GENOMIC DNA]</scope>
    <source>
        <strain evidence="2">BUZ 2T</strain>
    </source>
</reference>
<evidence type="ECO:0000313" key="2">
    <source>
        <dbReference type="Proteomes" id="UP000011058"/>
    </source>
</evidence>
<dbReference type="RefSeq" id="WP_015330953.1">
    <property type="nucleotide sequence ID" value="NC_020054.1"/>
</dbReference>
<protein>
    <submittedName>
        <fullName evidence="1">Uncharacterized protein</fullName>
    </submittedName>
</protein>
<dbReference type="STRING" id="1166018.FAES_1844"/>
<proteinExistence type="predicted"/>
<keyword evidence="2" id="KW-1185">Reference proteome</keyword>
<dbReference type="AlphaFoldDB" id="I0K6V1"/>
<dbReference type="Proteomes" id="UP000011058">
    <property type="component" value="Chromosome"/>
</dbReference>
<organism evidence="1 2">
    <name type="scientific">Fibrella aestuarina BUZ 2</name>
    <dbReference type="NCBI Taxonomy" id="1166018"/>
    <lineage>
        <taxon>Bacteria</taxon>
        <taxon>Pseudomonadati</taxon>
        <taxon>Bacteroidota</taxon>
        <taxon>Cytophagia</taxon>
        <taxon>Cytophagales</taxon>
        <taxon>Spirosomataceae</taxon>
        <taxon>Fibrella</taxon>
    </lineage>
</organism>
<dbReference type="KEGG" id="fae:FAES_1844"/>
<sequence>MTNPFASIVGLRGLNNEARSIYVNDLPGISTELVTALRKDDQTVADTWARINDLALSKLSAMLETEFNKSGEFKHTVASSSVFEFKPTDLREAVTMDSRLQGCRLTVPYAPYRQVRIDGLYANLTVAIAATVEVKAYNLMTGDYLDNQSVYQKTGPQNFTPFAEPMVFDVPLHGLDLFVGVESPNLTLSEIGGAANPLTGDSGATMTTGTLDGANRTASGFVATDCRFWFVSSVSHSLSAVIARYAFDLADAFRHLTGSCLMDDKRGSTRINLYTNTNLEFAAEKAEKLCDDAYKLLKPIARRILTDLANVPGPVVQADSEVQAGYYRGSMLG</sequence>
<accession>I0K6V1</accession>
<gene>
    <name evidence="1" type="ORF">FAES_1844</name>
</gene>
<dbReference type="OrthoDB" id="950251at2"/>
<evidence type="ECO:0000313" key="1">
    <source>
        <dbReference type="EMBL" id="CCG99854.1"/>
    </source>
</evidence>
<dbReference type="HOGENOM" id="CLU_833533_0_0_10"/>